<evidence type="ECO:0000259" key="2">
    <source>
        <dbReference type="Pfam" id="PF14028"/>
    </source>
</evidence>
<feature type="domain" description="Lantibiotic dehydratase N-terminal" evidence="1">
    <location>
        <begin position="34"/>
        <end position="580"/>
    </location>
</feature>
<keyword evidence="4" id="KW-1185">Reference proteome</keyword>
<reference evidence="3 4" key="1">
    <citation type="journal article" date="2023" name="Chemosphere">
        <title>Whole genome analysis of Flavobacterium aziz-sancarii sp. nov., isolated from Ardley Island (Antarctica), revealed a rich resistome and bioremediation potential.</title>
        <authorList>
            <person name="Otur C."/>
            <person name="Okay S."/>
            <person name="Kurt-Kizildogan A."/>
        </authorList>
    </citation>
    <scope>NUCLEOTIDE SEQUENCE [LARGE SCALE GENOMIC DNA]</scope>
    <source>
        <strain evidence="3 4">AC</strain>
    </source>
</reference>
<protein>
    <submittedName>
        <fullName evidence="3">Lantibiotic dehydratase</fullName>
    </submittedName>
</protein>
<dbReference type="RefSeq" id="WP_271335145.1">
    <property type="nucleotide sequence ID" value="NZ_JAMZNK010000008.1"/>
</dbReference>
<dbReference type="Pfam" id="PF14028">
    <property type="entry name" value="Lant_dehydr_C"/>
    <property type="match status" value="1"/>
</dbReference>
<organism evidence="3 4">
    <name type="scientific">Flavobacterium azizsancarii</name>
    <dbReference type="NCBI Taxonomy" id="2961580"/>
    <lineage>
        <taxon>Bacteria</taxon>
        <taxon>Pseudomonadati</taxon>
        <taxon>Bacteroidota</taxon>
        <taxon>Flavobacteriia</taxon>
        <taxon>Flavobacteriales</taxon>
        <taxon>Flavobacteriaceae</taxon>
        <taxon>Flavobacterium</taxon>
    </lineage>
</organism>
<proteinExistence type="predicted"/>
<evidence type="ECO:0000313" key="3">
    <source>
        <dbReference type="EMBL" id="MDA6069333.1"/>
    </source>
</evidence>
<dbReference type="InterPro" id="IPR006827">
    <property type="entry name" value="Lant_deHydtase_N"/>
</dbReference>
<feature type="domain" description="Thiopeptide-type bacteriocin biosynthesis" evidence="2">
    <location>
        <begin position="699"/>
        <end position="940"/>
    </location>
</feature>
<evidence type="ECO:0000313" key="4">
    <source>
        <dbReference type="Proteomes" id="UP001212170"/>
    </source>
</evidence>
<name>A0ABT4W9U2_9FLAO</name>
<gene>
    <name evidence="3" type="ORF">NJT12_06845</name>
</gene>
<accession>A0ABT4W9U2</accession>
<sequence>MIFFNNIIKRVANFSIQSYDLNKHDLPDFFENNELFNLCLLTASGSLYNALSKNRTQKTEASLSNYFLRAHFNPTPFGVFNSVGTLQWDTETNIIKNDSLRFLVKYDNFFISSKLNEGPSDNWKHLNYCVNPSVYFMDKEKLNFYKSKNQADDKIELNYTELDVDEDLQWLLDQFKYPKKMDLVIEDLISQGFDTEEVETFLLEIIETGLIIEFFLYESYAGKLNSPYAAYLSGLVQKKEHLIETKEELTNFIKTYIKEQDDFFEENDRPKNFYAINSFETEGGSLDFEIQSKIQKYIDFTVNYNSQTTIINDNLNKFNAKLSEKYNDGFIPLNDIFNPYSGINYRALKEEKELKLHQDILLKIIASDNSELFLNLPVSDNIDIKASKLPVTFNVILETLICKKSGESIIYVLGMGDPSALNLISRFSDITKDACEDIVNYEKEIHKSKIVADIKCVGSFRSINVAPVEQRYDYCIPINASYTEAGNPILLSDLFIHLHGKNISLISKQHQKEVLPKKGSAINQMLFDSDAYNFLCDYEFYNKEIYGVNFNFNLYRNFIPYVPRLYLEKGILLQPAQILLIDTNFDLSGFSDYLLKKRIEYSFAKKITILDKRRLVVLDLDNQDNISYLLEKLKTDKFFYISECLYESFDPSISRGNENFAHELVVSVKNSHYLRPHNNYEAVHINKVTSQNAAVVSHWLYLEVFCNVHSDPEIFKIIQNEIIAENKTDQFFFVNYNNPDRHLRLRFKTKSIENKQFIINIIHKLKSKNVISKYHILPYEQELYRYGGLEMMEFSEDVFNLDSRDLLQRILDNDLEEKTVEITAILKIKNYLAFLNFSIDDMIQNCEDVIKNYSQEFELTGELRKEFNKDFAVMKFEIEKYDYGNFLDNDSLKNKFSKNSSKVPDMASYAWLLIHMSMNRHFKQKQRYNEFKMYYLTKSYLNHLKYKK</sequence>
<dbReference type="InterPro" id="IPR023809">
    <property type="entry name" value="Thiopep_bacteriocin_synth_dom"/>
</dbReference>
<dbReference type="Pfam" id="PF04738">
    <property type="entry name" value="Lant_dehydr_N"/>
    <property type="match status" value="1"/>
</dbReference>
<dbReference type="NCBIfam" id="TIGR03891">
    <property type="entry name" value="thiopep_ocin"/>
    <property type="match status" value="1"/>
</dbReference>
<dbReference type="Proteomes" id="UP001212170">
    <property type="component" value="Unassembled WGS sequence"/>
</dbReference>
<comment type="caution">
    <text evidence="3">The sequence shown here is derived from an EMBL/GenBank/DDBJ whole genome shotgun (WGS) entry which is preliminary data.</text>
</comment>
<evidence type="ECO:0000259" key="1">
    <source>
        <dbReference type="Pfam" id="PF04738"/>
    </source>
</evidence>
<dbReference type="EMBL" id="JAMZNK010000008">
    <property type="protein sequence ID" value="MDA6069333.1"/>
    <property type="molecule type" value="Genomic_DNA"/>
</dbReference>